<proteinExistence type="predicted"/>
<dbReference type="Proteomes" id="UP001396898">
    <property type="component" value="Unassembled WGS sequence"/>
</dbReference>
<organism evidence="1 2">
    <name type="scientific">Apiospora marii</name>
    <dbReference type="NCBI Taxonomy" id="335849"/>
    <lineage>
        <taxon>Eukaryota</taxon>
        <taxon>Fungi</taxon>
        <taxon>Dikarya</taxon>
        <taxon>Ascomycota</taxon>
        <taxon>Pezizomycotina</taxon>
        <taxon>Sordariomycetes</taxon>
        <taxon>Xylariomycetidae</taxon>
        <taxon>Amphisphaeriales</taxon>
        <taxon>Apiosporaceae</taxon>
        <taxon>Apiospora</taxon>
    </lineage>
</organism>
<gene>
    <name evidence="1" type="ORF">PG991_008867</name>
</gene>
<evidence type="ECO:0000313" key="2">
    <source>
        <dbReference type="Proteomes" id="UP001396898"/>
    </source>
</evidence>
<dbReference type="EMBL" id="JAQQWI010000012">
    <property type="protein sequence ID" value="KAK8015979.1"/>
    <property type="molecule type" value="Genomic_DNA"/>
</dbReference>
<comment type="caution">
    <text evidence="1">The sequence shown here is derived from an EMBL/GenBank/DDBJ whole genome shotgun (WGS) entry which is preliminary data.</text>
</comment>
<sequence>MIYACCAIFCAISMFGLFMESRDGRVYVDKRLEDEKEFIESGKSLYKAHVRRGILDDIKVVFGGSKRLAFFWTLMQVDTFLHLDWDGTRESSCGLGMHFDCGQGSKTDGAKVGWTSL</sequence>
<protein>
    <submittedName>
        <fullName evidence="1">Uncharacterized protein</fullName>
    </submittedName>
</protein>
<accession>A0ABR1RN72</accession>
<evidence type="ECO:0000313" key="1">
    <source>
        <dbReference type="EMBL" id="KAK8015979.1"/>
    </source>
</evidence>
<reference evidence="1 2" key="1">
    <citation type="submission" date="2023-01" db="EMBL/GenBank/DDBJ databases">
        <title>Analysis of 21 Apiospora genomes using comparative genomics revels a genus with tremendous synthesis potential of carbohydrate active enzymes and secondary metabolites.</title>
        <authorList>
            <person name="Sorensen T."/>
        </authorList>
    </citation>
    <scope>NUCLEOTIDE SEQUENCE [LARGE SCALE GENOMIC DNA]</scope>
    <source>
        <strain evidence="1 2">CBS 20057</strain>
    </source>
</reference>
<name>A0ABR1RN72_9PEZI</name>
<keyword evidence="2" id="KW-1185">Reference proteome</keyword>